<feature type="transmembrane region" description="Helical" evidence="1">
    <location>
        <begin position="159"/>
        <end position="177"/>
    </location>
</feature>
<reference evidence="2" key="1">
    <citation type="submission" date="2020-08" db="EMBL/GenBank/DDBJ databases">
        <title>Genome public.</title>
        <authorList>
            <person name="Liu C."/>
            <person name="Sun Q."/>
        </authorList>
    </citation>
    <scope>NUCLEOTIDE SEQUENCE</scope>
    <source>
        <strain evidence="2">NSJ-33</strain>
    </source>
</reference>
<evidence type="ECO:0000313" key="2">
    <source>
        <dbReference type="EMBL" id="MBC8559399.1"/>
    </source>
</evidence>
<feature type="transmembrane region" description="Helical" evidence="1">
    <location>
        <begin position="74"/>
        <end position="92"/>
    </location>
</feature>
<protein>
    <recommendedName>
        <fullName evidence="4">Transmembrane protein</fullName>
    </recommendedName>
</protein>
<dbReference type="Proteomes" id="UP000610760">
    <property type="component" value="Unassembled WGS sequence"/>
</dbReference>
<evidence type="ECO:0000256" key="1">
    <source>
        <dbReference type="SAM" id="Phobius"/>
    </source>
</evidence>
<feature type="transmembrane region" description="Helical" evidence="1">
    <location>
        <begin position="49"/>
        <end position="67"/>
    </location>
</feature>
<keyword evidence="1" id="KW-0472">Membrane</keyword>
<accession>A0A926E0L2</accession>
<dbReference type="EMBL" id="JACRSV010000001">
    <property type="protein sequence ID" value="MBC8559399.1"/>
    <property type="molecule type" value="Genomic_DNA"/>
</dbReference>
<proteinExistence type="predicted"/>
<comment type="caution">
    <text evidence="2">The sequence shown here is derived from an EMBL/GenBank/DDBJ whole genome shotgun (WGS) entry which is preliminary data.</text>
</comment>
<keyword evidence="1" id="KW-0812">Transmembrane</keyword>
<dbReference type="RefSeq" id="WP_249294293.1">
    <property type="nucleotide sequence ID" value="NZ_JACRSV010000001.1"/>
</dbReference>
<sequence length="228" mass="25513">MKLTKNANGNTFLLIAAVLSCVCALQEVNDLIFNVRYREFIEIFSVDDLITPAMMICLAVVSVLILLGKCSVQWLGLPFSLYWAADAINYLIAFSSQYQYDTMWAFITLFIAVFPLGFLIVTILTVRGKIPTLIPVFVFFGLNFLRFLLTMLVNLGNDLGLSHFFWAAALFLAVLAVTPEPSRRKRVTLPEESVQSASQDYWQDGLTDYAPTEETAEQAELEGPSSNL</sequence>
<keyword evidence="1" id="KW-1133">Transmembrane helix</keyword>
<dbReference type="PROSITE" id="PS51257">
    <property type="entry name" value="PROKAR_LIPOPROTEIN"/>
    <property type="match status" value="1"/>
</dbReference>
<gene>
    <name evidence="2" type="ORF">H8710_04865</name>
</gene>
<evidence type="ECO:0008006" key="4">
    <source>
        <dbReference type="Google" id="ProtNLM"/>
    </source>
</evidence>
<feature type="transmembrane region" description="Helical" evidence="1">
    <location>
        <begin position="104"/>
        <end position="126"/>
    </location>
</feature>
<organism evidence="2 3">
    <name type="scientific">Fumia xinanensis</name>
    <dbReference type="NCBI Taxonomy" id="2763659"/>
    <lineage>
        <taxon>Bacteria</taxon>
        <taxon>Bacillati</taxon>
        <taxon>Bacillota</taxon>
        <taxon>Clostridia</taxon>
        <taxon>Eubacteriales</taxon>
        <taxon>Oscillospiraceae</taxon>
        <taxon>Fumia</taxon>
    </lineage>
</organism>
<evidence type="ECO:0000313" key="3">
    <source>
        <dbReference type="Proteomes" id="UP000610760"/>
    </source>
</evidence>
<name>A0A926E0L2_9FIRM</name>
<feature type="transmembrane region" description="Helical" evidence="1">
    <location>
        <begin position="133"/>
        <end position="153"/>
    </location>
</feature>
<keyword evidence="3" id="KW-1185">Reference proteome</keyword>
<dbReference type="AlphaFoldDB" id="A0A926E0L2"/>